<dbReference type="GO" id="GO:0000160">
    <property type="term" value="P:phosphorelay signal transduction system"/>
    <property type="evidence" value="ECO:0007669"/>
    <property type="project" value="InterPro"/>
</dbReference>
<dbReference type="InterPro" id="IPR052016">
    <property type="entry name" value="Bact_Sigma-Reg"/>
</dbReference>
<name>A0A364NU31_9PROT</name>
<dbReference type="GO" id="GO:0016791">
    <property type="term" value="F:phosphatase activity"/>
    <property type="evidence" value="ECO:0007669"/>
    <property type="project" value="TreeGrafter"/>
</dbReference>
<dbReference type="Pfam" id="PF00072">
    <property type="entry name" value="Response_reg"/>
    <property type="match status" value="1"/>
</dbReference>
<dbReference type="PROSITE" id="PS50110">
    <property type="entry name" value="RESPONSE_REGULATORY"/>
    <property type="match status" value="1"/>
</dbReference>
<organism evidence="4 5">
    <name type="scientific">Paramagnetospirillum kuznetsovii</name>
    <dbReference type="NCBI Taxonomy" id="2053833"/>
    <lineage>
        <taxon>Bacteria</taxon>
        <taxon>Pseudomonadati</taxon>
        <taxon>Pseudomonadota</taxon>
        <taxon>Alphaproteobacteria</taxon>
        <taxon>Rhodospirillales</taxon>
        <taxon>Magnetospirillaceae</taxon>
        <taxon>Paramagnetospirillum</taxon>
    </lineage>
</organism>
<keyword evidence="1" id="KW-0378">Hydrolase</keyword>
<dbReference type="InterPro" id="IPR036457">
    <property type="entry name" value="PPM-type-like_dom_sf"/>
</dbReference>
<gene>
    <name evidence="4" type="ORF">CU669_18805</name>
</gene>
<keyword evidence="5" id="KW-1185">Reference proteome</keyword>
<dbReference type="SMART" id="SM00331">
    <property type="entry name" value="PP2C_SIG"/>
    <property type="match status" value="1"/>
</dbReference>
<dbReference type="OrthoDB" id="9811749at2"/>
<dbReference type="InterPro" id="IPR001932">
    <property type="entry name" value="PPM-type_phosphatase-like_dom"/>
</dbReference>
<protein>
    <submittedName>
        <fullName evidence="4">Serine/threonine protein phosphatase</fullName>
    </submittedName>
</protein>
<evidence type="ECO:0000259" key="3">
    <source>
        <dbReference type="PROSITE" id="PS50110"/>
    </source>
</evidence>
<sequence>MIQQRLRVLLIEDNPGDAHMVKTVLKEVKTPGFIVMHESTLTEAIERLKVSAAFDVLLLDLGLPDSHSSETLGRLQEAITPLPIVIMTGNDDPLAAEHAIEAGAQDYVIKGELDGRSLSRTLLYAIYRFRSDKERLALAEMLAVEYDRMAEELSTARNMQFHLLPSVARLDRIRSTYGLSVDGFFKPSSDIGGDLWGCLEGEDGRLVVYALDFSGHGVGAALNVFRLHTLISELKEQIANPAATLQQLNSTLRELLPRGQYATIVLAVIDTVAGTMTWSGAGAPRPILFDPSGNTQWVDTSGPPLGLQASAKYFNRQIAFPPGCCLFIYSDAMTEAVIADGEMFEDERLLDLVRRHHTPAGGIGIAAMAAQFLDQVETPLGDDMTAVSIAHIA</sequence>
<dbReference type="Gene3D" id="3.40.50.2300">
    <property type="match status" value="1"/>
</dbReference>
<dbReference type="SUPFAM" id="SSF52172">
    <property type="entry name" value="CheY-like"/>
    <property type="match status" value="1"/>
</dbReference>
<dbReference type="SMART" id="SM00448">
    <property type="entry name" value="REC"/>
    <property type="match status" value="1"/>
</dbReference>
<accession>A0A364NU31</accession>
<dbReference type="Pfam" id="PF07228">
    <property type="entry name" value="SpoIIE"/>
    <property type="match status" value="1"/>
</dbReference>
<keyword evidence="2" id="KW-0597">Phosphoprotein</keyword>
<dbReference type="PANTHER" id="PTHR43156">
    <property type="entry name" value="STAGE II SPORULATION PROTEIN E-RELATED"/>
    <property type="match status" value="1"/>
</dbReference>
<evidence type="ECO:0000256" key="1">
    <source>
        <dbReference type="ARBA" id="ARBA00022801"/>
    </source>
</evidence>
<dbReference type="AlphaFoldDB" id="A0A364NU31"/>
<evidence type="ECO:0000256" key="2">
    <source>
        <dbReference type="PROSITE-ProRule" id="PRU00169"/>
    </source>
</evidence>
<dbReference type="Proteomes" id="UP000251075">
    <property type="component" value="Unassembled WGS sequence"/>
</dbReference>
<dbReference type="RefSeq" id="WP_112147137.1">
    <property type="nucleotide sequence ID" value="NZ_PGTO01000025.1"/>
</dbReference>
<reference evidence="4 5" key="1">
    <citation type="submission" date="2017-11" db="EMBL/GenBank/DDBJ databases">
        <title>Draft genome sequence of magnetotactic bacterium Magnetospirillum kuznetsovii LBB-42.</title>
        <authorList>
            <person name="Grouzdev D.S."/>
            <person name="Rysina M.S."/>
            <person name="Baslerov R.V."/>
            <person name="Koziaeva V."/>
        </authorList>
    </citation>
    <scope>NUCLEOTIDE SEQUENCE [LARGE SCALE GENOMIC DNA]</scope>
    <source>
        <strain evidence="4 5">LBB-42</strain>
    </source>
</reference>
<dbReference type="CDD" id="cd00156">
    <property type="entry name" value="REC"/>
    <property type="match status" value="1"/>
</dbReference>
<evidence type="ECO:0000313" key="5">
    <source>
        <dbReference type="Proteomes" id="UP000251075"/>
    </source>
</evidence>
<dbReference type="PANTHER" id="PTHR43156:SF2">
    <property type="entry name" value="STAGE II SPORULATION PROTEIN E"/>
    <property type="match status" value="1"/>
</dbReference>
<feature type="domain" description="Response regulatory" evidence="3">
    <location>
        <begin position="7"/>
        <end position="125"/>
    </location>
</feature>
<dbReference type="InterPro" id="IPR001789">
    <property type="entry name" value="Sig_transdc_resp-reg_receiver"/>
</dbReference>
<feature type="modified residue" description="4-aspartylphosphate" evidence="2">
    <location>
        <position position="60"/>
    </location>
</feature>
<dbReference type="Gene3D" id="3.60.40.10">
    <property type="entry name" value="PPM-type phosphatase domain"/>
    <property type="match status" value="1"/>
</dbReference>
<comment type="caution">
    <text evidence="4">The sequence shown here is derived from an EMBL/GenBank/DDBJ whole genome shotgun (WGS) entry which is preliminary data.</text>
</comment>
<evidence type="ECO:0000313" key="4">
    <source>
        <dbReference type="EMBL" id="RAU20377.1"/>
    </source>
</evidence>
<dbReference type="InterPro" id="IPR011006">
    <property type="entry name" value="CheY-like_superfamily"/>
</dbReference>
<proteinExistence type="predicted"/>
<dbReference type="EMBL" id="PGTO01000025">
    <property type="protein sequence ID" value="RAU20377.1"/>
    <property type="molecule type" value="Genomic_DNA"/>
</dbReference>